<evidence type="ECO:0000256" key="1">
    <source>
        <dbReference type="SAM" id="MobiDB-lite"/>
    </source>
</evidence>
<keyword evidence="3" id="KW-1185">Reference proteome</keyword>
<gene>
    <name evidence="2" type="ORF">TELCIR_06112</name>
</gene>
<proteinExistence type="predicted"/>
<dbReference type="Proteomes" id="UP000230423">
    <property type="component" value="Unassembled WGS sequence"/>
</dbReference>
<feature type="compositionally biased region" description="Basic and acidic residues" evidence="1">
    <location>
        <begin position="12"/>
        <end position="31"/>
    </location>
</feature>
<protein>
    <submittedName>
        <fullName evidence="2">Uncharacterized protein</fullName>
    </submittedName>
</protein>
<organism evidence="2 3">
    <name type="scientific">Teladorsagia circumcincta</name>
    <name type="common">Brown stomach worm</name>
    <name type="synonym">Ostertagia circumcincta</name>
    <dbReference type="NCBI Taxonomy" id="45464"/>
    <lineage>
        <taxon>Eukaryota</taxon>
        <taxon>Metazoa</taxon>
        <taxon>Ecdysozoa</taxon>
        <taxon>Nematoda</taxon>
        <taxon>Chromadorea</taxon>
        <taxon>Rhabditida</taxon>
        <taxon>Rhabditina</taxon>
        <taxon>Rhabditomorpha</taxon>
        <taxon>Strongyloidea</taxon>
        <taxon>Trichostrongylidae</taxon>
        <taxon>Teladorsagia</taxon>
    </lineage>
</organism>
<accession>A0A2G9UR61</accession>
<feature type="region of interest" description="Disordered" evidence="1">
    <location>
        <begin position="1"/>
        <end position="31"/>
    </location>
</feature>
<name>A0A2G9UR61_TELCI</name>
<sequence>MGLQCGQGWPRPENRLEIRGNRDKMSNDEHGQQQHIGLGSAIELVITLYRGNTPSCRILMLKRCDGDRFLLDDGSPVVWPWALRETIVRKSLQMSAWMDGSKGFIGLGFEESNARRQKKTAICSQRRIPFQGQKGGLGSQHTLADRVKTSTVVVNDGEKKSAVRGHGLSHHSSPTTARFRADCVAVVGKVGGFSIFENYRMVTVNYLGLPLTLPPILDNIAWFVGRWECKTTQGDK</sequence>
<dbReference type="EMBL" id="KZ345803">
    <property type="protein sequence ID" value="PIO71970.1"/>
    <property type="molecule type" value="Genomic_DNA"/>
</dbReference>
<reference evidence="2 3" key="1">
    <citation type="submission" date="2015-09" db="EMBL/GenBank/DDBJ databases">
        <title>Draft genome of the parasitic nematode Teladorsagia circumcincta isolate WARC Sus (inbred).</title>
        <authorList>
            <person name="Mitreva M."/>
        </authorList>
    </citation>
    <scope>NUCLEOTIDE SEQUENCE [LARGE SCALE GENOMIC DNA]</scope>
    <source>
        <strain evidence="2 3">S</strain>
    </source>
</reference>
<dbReference type="AlphaFoldDB" id="A0A2G9UR61"/>
<evidence type="ECO:0000313" key="3">
    <source>
        <dbReference type="Proteomes" id="UP000230423"/>
    </source>
</evidence>
<evidence type="ECO:0000313" key="2">
    <source>
        <dbReference type="EMBL" id="PIO71970.1"/>
    </source>
</evidence>